<feature type="signal peptide" evidence="1">
    <location>
        <begin position="1"/>
        <end position="32"/>
    </location>
</feature>
<dbReference type="KEGG" id="acr:Acry_2662"/>
<dbReference type="PANTHER" id="PTHR12558">
    <property type="entry name" value="CELL DIVISION CYCLE 16,23,27"/>
    <property type="match status" value="1"/>
</dbReference>
<evidence type="ECO:0000313" key="2">
    <source>
        <dbReference type="EMBL" id="ABQ31853.1"/>
    </source>
</evidence>
<accession>A5G1X1</accession>
<dbReference type="Proteomes" id="UP000000245">
    <property type="component" value="Chromosome"/>
</dbReference>
<dbReference type="PANTHER" id="PTHR12558:SF13">
    <property type="entry name" value="CELL DIVISION CYCLE PROTEIN 27 HOMOLOG"/>
    <property type="match status" value="1"/>
</dbReference>
<dbReference type="InterPro" id="IPR019734">
    <property type="entry name" value="TPR_rpt"/>
</dbReference>
<organism evidence="2 3">
    <name type="scientific">Acidiphilium cryptum (strain JF-5)</name>
    <dbReference type="NCBI Taxonomy" id="349163"/>
    <lineage>
        <taxon>Bacteria</taxon>
        <taxon>Pseudomonadati</taxon>
        <taxon>Pseudomonadota</taxon>
        <taxon>Alphaproteobacteria</taxon>
        <taxon>Acetobacterales</taxon>
        <taxon>Acidocellaceae</taxon>
        <taxon>Acidiphilium</taxon>
    </lineage>
</organism>
<dbReference type="RefSeq" id="WP_012040217.1">
    <property type="nucleotide sequence ID" value="NC_009484.1"/>
</dbReference>
<dbReference type="InterPro" id="IPR011990">
    <property type="entry name" value="TPR-like_helical_dom_sf"/>
</dbReference>
<dbReference type="Gene3D" id="1.25.40.10">
    <property type="entry name" value="Tetratricopeptide repeat domain"/>
    <property type="match status" value="1"/>
</dbReference>
<dbReference type="SMART" id="SM00028">
    <property type="entry name" value="TPR"/>
    <property type="match status" value="5"/>
</dbReference>
<dbReference type="eggNOG" id="COG0457">
    <property type="taxonomic scope" value="Bacteria"/>
</dbReference>
<dbReference type="STRING" id="349163.Acry_2662"/>
<protein>
    <submittedName>
        <fullName evidence="2">Tetratricopeptide domain protein</fullName>
    </submittedName>
</protein>
<keyword evidence="1" id="KW-0732">Signal</keyword>
<feature type="chain" id="PRO_5002683239" evidence="1">
    <location>
        <begin position="33"/>
        <end position="557"/>
    </location>
</feature>
<reference evidence="2 3" key="1">
    <citation type="submission" date="2007-05" db="EMBL/GenBank/DDBJ databases">
        <title>Complete sequence of chromosome of Acidiphilium cryptum JF-5.</title>
        <authorList>
            <consortium name="US DOE Joint Genome Institute"/>
            <person name="Copeland A."/>
            <person name="Lucas S."/>
            <person name="Lapidus A."/>
            <person name="Barry K."/>
            <person name="Detter J.C."/>
            <person name="Glavina del Rio T."/>
            <person name="Hammon N."/>
            <person name="Israni S."/>
            <person name="Dalin E."/>
            <person name="Tice H."/>
            <person name="Pitluck S."/>
            <person name="Sims D."/>
            <person name="Brettin T."/>
            <person name="Bruce D."/>
            <person name="Han C."/>
            <person name="Schmutz J."/>
            <person name="Larimer F."/>
            <person name="Land M."/>
            <person name="Hauser L."/>
            <person name="Kyrpides N."/>
            <person name="Kim E."/>
            <person name="Magnuson T."/>
            <person name="Richardson P."/>
        </authorList>
    </citation>
    <scope>NUCLEOTIDE SEQUENCE [LARGE SCALE GENOMIC DNA]</scope>
    <source>
        <strain evidence="2 3">JF-5</strain>
    </source>
</reference>
<evidence type="ECO:0000313" key="3">
    <source>
        <dbReference type="Proteomes" id="UP000000245"/>
    </source>
</evidence>
<name>A5G1X1_ACICJ</name>
<keyword evidence="3" id="KW-1185">Reference proteome</keyword>
<gene>
    <name evidence="2" type="ordered locus">Acry_2662</name>
</gene>
<dbReference type="EMBL" id="CP000697">
    <property type="protein sequence ID" value="ABQ31853.1"/>
    <property type="molecule type" value="Genomic_DNA"/>
</dbReference>
<sequence>MRRLPIAALRRAPRRALGALALCLAAAAPAAAALPPVSAPYGAAMAGAYAAQTGDNAAAAHYFAAALAADPDNARLAGQSFLSALLAGKADAARLAARLPGDPLAVMTLGDAAAKAGDWKQAATRFAALPAEGLTGLIRPVLLAWCEAGDAEYGAAIGRLDRAAAHPGPFAPIYRLNAALIADMAGREAQAARFYALATLGIGQPNLRLALALASFADRAGHPGHARALLLQLVASHPELRIALPALERAARRPVVDTPRQGIAEAYLTLAGTVGGRQDPLLRRILLRFALDLRPDLTAARMLAATDAMQDKRPEAAAALLAGIAPDDPLYAPALLQRTGILIGLGKGKSLLPALAALAKAHPRATEPLALAADIERAAGDNAAAIRLSTAAIGRAGMPLPASAWALFYARAIAEDHAKQWKAAQSDLREALALAPGQPYVLIYLAYSWALRGEHLAEAERMLRQALTVDPNEGAIVDSLGYVLLREGKIAEAMKTQIHAVHLAPDDAEVNAHLADIFAAAGHRLAAEHQWERALSLHPDAKQRARIEARLKAAAAR</sequence>
<dbReference type="SUPFAM" id="SSF48452">
    <property type="entry name" value="TPR-like"/>
    <property type="match status" value="1"/>
</dbReference>
<dbReference type="AlphaFoldDB" id="A5G1X1"/>
<proteinExistence type="predicted"/>
<evidence type="ECO:0000256" key="1">
    <source>
        <dbReference type="SAM" id="SignalP"/>
    </source>
</evidence>
<dbReference type="HOGENOM" id="CLU_007251_2_1_5"/>